<dbReference type="EMBL" id="KB445809">
    <property type="protein sequence ID" value="EMD32694.1"/>
    <property type="molecule type" value="Genomic_DNA"/>
</dbReference>
<dbReference type="SUPFAM" id="SSF82199">
    <property type="entry name" value="SET domain"/>
    <property type="match status" value="1"/>
</dbReference>
<feature type="chain" id="PRO_5004022566" description="SET domain-containing protein" evidence="1">
    <location>
        <begin position="20"/>
        <end position="420"/>
    </location>
</feature>
<dbReference type="Proteomes" id="UP000016930">
    <property type="component" value="Unassembled WGS sequence"/>
</dbReference>
<evidence type="ECO:0000259" key="2">
    <source>
        <dbReference type="PROSITE" id="PS50280"/>
    </source>
</evidence>
<dbReference type="PROSITE" id="PS50280">
    <property type="entry name" value="SET"/>
    <property type="match status" value="1"/>
</dbReference>
<accession>M2PAX2</accession>
<feature type="domain" description="SET" evidence="2">
    <location>
        <begin position="91"/>
        <end position="254"/>
    </location>
</feature>
<keyword evidence="4" id="KW-1185">Reference proteome</keyword>
<proteinExistence type="predicted"/>
<name>M2PAX2_CERS8</name>
<gene>
    <name evidence="3" type="ORF">CERSUDRAFT_99070</name>
</gene>
<reference evidence="3 4" key="1">
    <citation type="journal article" date="2012" name="Proc. Natl. Acad. Sci. U.S.A.">
        <title>Comparative genomics of Ceriporiopsis subvermispora and Phanerochaete chrysosporium provide insight into selective ligninolysis.</title>
        <authorList>
            <person name="Fernandez-Fueyo E."/>
            <person name="Ruiz-Duenas F.J."/>
            <person name="Ferreira P."/>
            <person name="Floudas D."/>
            <person name="Hibbett D.S."/>
            <person name="Canessa P."/>
            <person name="Larrondo L.F."/>
            <person name="James T.Y."/>
            <person name="Seelenfreund D."/>
            <person name="Lobos S."/>
            <person name="Polanco R."/>
            <person name="Tello M."/>
            <person name="Honda Y."/>
            <person name="Watanabe T."/>
            <person name="Watanabe T."/>
            <person name="Ryu J.S."/>
            <person name="Kubicek C.P."/>
            <person name="Schmoll M."/>
            <person name="Gaskell J."/>
            <person name="Hammel K.E."/>
            <person name="St John F.J."/>
            <person name="Vanden Wymelenberg A."/>
            <person name="Sabat G."/>
            <person name="Splinter BonDurant S."/>
            <person name="Syed K."/>
            <person name="Yadav J.S."/>
            <person name="Doddapaneni H."/>
            <person name="Subramanian V."/>
            <person name="Lavin J.L."/>
            <person name="Oguiza J.A."/>
            <person name="Perez G."/>
            <person name="Pisabarro A.G."/>
            <person name="Ramirez L."/>
            <person name="Santoyo F."/>
            <person name="Master E."/>
            <person name="Coutinho P.M."/>
            <person name="Henrissat B."/>
            <person name="Lombard V."/>
            <person name="Magnuson J.K."/>
            <person name="Kuees U."/>
            <person name="Hori C."/>
            <person name="Igarashi K."/>
            <person name="Samejima M."/>
            <person name="Held B.W."/>
            <person name="Barry K.W."/>
            <person name="LaButti K.M."/>
            <person name="Lapidus A."/>
            <person name="Lindquist E.A."/>
            <person name="Lucas S.M."/>
            <person name="Riley R."/>
            <person name="Salamov A.A."/>
            <person name="Hoffmeister D."/>
            <person name="Schwenk D."/>
            <person name="Hadar Y."/>
            <person name="Yarden O."/>
            <person name="de Vries R.P."/>
            <person name="Wiebenga A."/>
            <person name="Stenlid J."/>
            <person name="Eastwood D."/>
            <person name="Grigoriev I.V."/>
            <person name="Berka R.M."/>
            <person name="Blanchette R.A."/>
            <person name="Kersten P."/>
            <person name="Martinez A.T."/>
            <person name="Vicuna R."/>
            <person name="Cullen D."/>
        </authorList>
    </citation>
    <scope>NUCLEOTIDE SEQUENCE [LARGE SCALE GENOMIC DNA]</scope>
    <source>
        <strain evidence="3 4">B</strain>
    </source>
</reference>
<keyword evidence="1" id="KW-0732">Signal</keyword>
<dbReference type="OrthoDB" id="5945798at2759"/>
<dbReference type="PANTHER" id="PTHR47332">
    <property type="entry name" value="SET DOMAIN-CONTAINING PROTEIN 5"/>
    <property type="match status" value="1"/>
</dbReference>
<organism evidence="3 4">
    <name type="scientific">Ceriporiopsis subvermispora (strain B)</name>
    <name type="common">White-rot fungus</name>
    <name type="synonym">Gelatoporia subvermispora</name>
    <dbReference type="NCBI Taxonomy" id="914234"/>
    <lineage>
        <taxon>Eukaryota</taxon>
        <taxon>Fungi</taxon>
        <taxon>Dikarya</taxon>
        <taxon>Basidiomycota</taxon>
        <taxon>Agaricomycotina</taxon>
        <taxon>Agaricomycetes</taxon>
        <taxon>Polyporales</taxon>
        <taxon>Gelatoporiaceae</taxon>
        <taxon>Gelatoporia</taxon>
    </lineage>
</organism>
<sequence length="420" mass="46613">MPIIVYVFIDILTVSIASSHWFQSADCQRSHWKTHKPACRSKNPYVGIYEISTLPDGPGGEDGVTQCILFKGMKKALLQLPTIPVARPSSPCHQIAVVPGAGLGMLASRPIKATELIYAERPLLMSPWGPIPMNQAQAMAEWERLCGQALARMSQEDQDAYRALTGGPSLVGVAGNNGFEASGILAVFQSVLPEMNNQRTTLNHSFVTTGKIISRANHSCKPNAGVFVDPRSLSMQLIATKDIAQDEEIVVAYCNLTSQYANRKKELDPYGFVCACSLCVDPERSDKQIMRILTFQRRFLIDDGLFDEWLRVPSLPDDHLEKQLLEGLSLMREEGMHDTPEYLFLVGKLVKVYAALENLERMRQCVGWSLAAQLTKGGYRTIEQRQAVIGTVTPDSPDLKQYWGKRKRNNPTANCKGRSG</sequence>
<dbReference type="SMART" id="SM00317">
    <property type="entry name" value="SET"/>
    <property type="match status" value="1"/>
</dbReference>
<evidence type="ECO:0000313" key="3">
    <source>
        <dbReference type="EMBL" id="EMD32694.1"/>
    </source>
</evidence>
<dbReference type="STRING" id="914234.M2PAX2"/>
<dbReference type="InterPro" id="IPR046341">
    <property type="entry name" value="SET_dom_sf"/>
</dbReference>
<dbReference type="InterPro" id="IPR001214">
    <property type="entry name" value="SET_dom"/>
</dbReference>
<evidence type="ECO:0000313" key="4">
    <source>
        <dbReference type="Proteomes" id="UP000016930"/>
    </source>
</evidence>
<dbReference type="HOGENOM" id="CLU_028281_2_1_1"/>
<dbReference type="CDD" id="cd20071">
    <property type="entry name" value="SET_SMYD"/>
    <property type="match status" value="1"/>
</dbReference>
<dbReference type="Gene3D" id="2.170.270.10">
    <property type="entry name" value="SET domain"/>
    <property type="match status" value="1"/>
</dbReference>
<protein>
    <recommendedName>
        <fullName evidence="2">SET domain-containing protein</fullName>
    </recommendedName>
</protein>
<dbReference type="AlphaFoldDB" id="M2PAX2"/>
<feature type="signal peptide" evidence="1">
    <location>
        <begin position="1"/>
        <end position="19"/>
    </location>
</feature>
<dbReference type="Pfam" id="PF00856">
    <property type="entry name" value="SET"/>
    <property type="match status" value="1"/>
</dbReference>
<dbReference type="InterPro" id="IPR053185">
    <property type="entry name" value="SET_domain_protein"/>
</dbReference>
<evidence type="ECO:0000256" key="1">
    <source>
        <dbReference type="SAM" id="SignalP"/>
    </source>
</evidence>
<dbReference type="PANTHER" id="PTHR47332:SF4">
    <property type="entry name" value="SET DOMAIN-CONTAINING PROTEIN 5"/>
    <property type="match status" value="1"/>
</dbReference>